<feature type="compositionally biased region" description="Pro residues" evidence="1">
    <location>
        <begin position="267"/>
        <end position="283"/>
    </location>
</feature>
<feature type="compositionally biased region" description="Pro residues" evidence="1">
    <location>
        <begin position="169"/>
        <end position="185"/>
    </location>
</feature>
<organism evidence="2 3">
    <name type="scientific">Volvox africanus</name>
    <dbReference type="NCBI Taxonomy" id="51714"/>
    <lineage>
        <taxon>Eukaryota</taxon>
        <taxon>Viridiplantae</taxon>
        <taxon>Chlorophyta</taxon>
        <taxon>core chlorophytes</taxon>
        <taxon>Chlorophyceae</taxon>
        <taxon>CS clade</taxon>
        <taxon>Chlamydomonadales</taxon>
        <taxon>Volvocaceae</taxon>
        <taxon>Volvox</taxon>
    </lineage>
</organism>
<evidence type="ECO:0000313" key="3">
    <source>
        <dbReference type="Proteomes" id="UP001165090"/>
    </source>
</evidence>
<feature type="compositionally biased region" description="Polar residues" evidence="1">
    <location>
        <begin position="426"/>
        <end position="448"/>
    </location>
</feature>
<reference evidence="2 3" key="1">
    <citation type="journal article" date="2023" name="IScience">
        <title>Expanded male sex-determining region conserved during the evolution of homothallism in the green alga Volvox.</title>
        <authorList>
            <person name="Yamamoto K."/>
            <person name="Matsuzaki R."/>
            <person name="Mahakham W."/>
            <person name="Heman W."/>
            <person name="Sekimoto H."/>
            <person name="Kawachi M."/>
            <person name="Minakuchi Y."/>
            <person name="Toyoda A."/>
            <person name="Nozaki H."/>
        </authorList>
    </citation>
    <scope>NUCLEOTIDE SEQUENCE [LARGE SCALE GENOMIC DNA]</scope>
    <source>
        <strain evidence="2 3">NIES-4468</strain>
    </source>
</reference>
<feature type="region of interest" description="Disordered" evidence="1">
    <location>
        <begin position="1"/>
        <end position="190"/>
    </location>
</feature>
<feature type="compositionally biased region" description="Acidic residues" evidence="1">
    <location>
        <begin position="1"/>
        <end position="10"/>
    </location>
</feature>
<dbReference type="EMBL" id="BSDZ01000021">
    <property type="protein sequence ID" value="GLI64928.1"/>
    <property type="molecule type" value="Genomic_DNA"/>
</dbReference>
<protein>
    <recommendedName>
        <fullName evidence="4">RegA</fullName>
    </recommendedName>
</protein>
<dbReference type="Proteomes" id="UP001165090">
    <property type="component" value="Unassembled WGS sequence"/>
</dbReference>
<accession>A0ABQ5S601</accession>
<sequence>METDPSDEENDNTRSPSEDYPAQRESLGTLGEPRTGQQHQPAPTNHLQPPPPAAGPSPEQPSSSAPPRAQLPSAGDRAAGYSAGGGHWPPPQPRGPPMFPPPRGRQVMSHPIILSRSGTPGTSPPAQQPLSHMPLYTLPSRPLRANELQNEAEEDPGSSAPLLRVRRTLPPPGLPPPHPLRPPMPMRLQEGPWRAFAGPRIAARPLRPLHQRTDTAPYDAPAPSRMRHNPYASAPLPAASLPPRAVMPPAAYHPMPRQRGGGVPGRPYAPPPPWMDPRAPPPQRAMYGLGRMPPMAAPLPQQAPAAFPGARHPLHPHARPLSGVHQEPREAASTAAVAPTVESAMQPPAATFIEQSVGSPSGGALDAPGGFGGEGDASGKTSDPNAFPHPDHPHIEVTVAVRVPRATSDASGGSSGAGAGAAGHSTLRTSQLVPEDAQPQSFTQTESRSGYRPGPVRGVFDVPRYLAGRDCIFYNGRWMSRSNFERVGGSKMAKWYRSIRVLPDLEP</sequence>
<feature type="compositionally biased region" description="Polar residues" evidence="1">
    <location>
        <begin position="35"/>
        <end position="47"/>
    </location>
</feature>
<evidence type="ECO:0000313" key="2">
    <source>
        <dbReference type="EMBL" id="GLI64928.1"/>
    </source>
</evidence>
<name>A0ABQ5S601_9CHLO</name>
<feature type="compositionally biased region" description="Low complexity" evidence="1">
    <location>
        <begin position="60"/>
        <end position="74"/>
    </location>
</feature>
<feature type="region of interest" description="Disordered" evidence="1">
    <location>
        <begin position="406"/>
        <end position="455"/>
    </location>
</feature>
<feature type="region of interest" description="Disordered" evidence="1">
    <location>
        <begin position="354"/>
        <end position="392"/>
    </location>
</feature>
<feature type="compositionally biased region" description="Pro residues" evidence="1">
    <location>
        <begin position="88"/>
        <end position="103"/>
    </location>
</feature>
<evidence type="ECO:0008006" key="4">
    <source>
        <dbReference type="Google" id="ProtNLM"/>
    </source>
</evidence>
<gene>
    <name evidence="2" type="ORF">VaNZ11_008326</name>
</gene>
<feature type="region of interest" description="Disordered" evidence="1">
    <location>
        <begin position="257"/>
        <end position="285"/>
    </location>
</feature>
<feature type="compositionally biased region" description="Pro residues" evidence="1">
    <location>
        <begin position="48"/>
        <end position="59"/>
    </location>
</feature>
<comment type="caution">
    <text evidence="2">The sequence shown here is derived from an EMBL/GenBank/DDBJ whole genome shotgun (WGS) entry which is preliminary data.</text>
</comment>
<evidence type="ECO:0000256" key="1">
    <source>
        <dbReference type="SAM" id="MobiDB-lite"/>
    </source>
</evidence>
<dbReference type="SUPFAM" id="SSF63763">
    <property type="entry name" value="SAND domain-like"/>
    <property type="match status" value="1"/>
</dbReference>
<proteinExistence type="predicted"/>
<feature type="non-terminal residue" evidence="2">
    <location>
        <position position="507"/>
    </location>
</feature>
<dbReference type="InterPro" id="IPR010919">
    <property type="entry name" value="SAND-like_dom_sf"/>
</dbReference>
<feature type="region of interest" description="Disordered" evidence="1">
    <location>
        <begin position="303"/>
        <end position="337"/>
    </location>
</feature>
<keyword evidence="3" id="KW-1185">Reference proteome</keyword>